<name>A0A0L0T2V3_ALLM3</name>
<feature type="coiled-coil region" evidence="1">
    <location>
        <begin position="159"/>
        <end position="235"/>
    </location>
</feature>
<proteinExistence type="predicted"/>
<dbReference type="GO" id="GO:0005814">
    <property type="term" value="C:centriole"/>
    <property type="evidence" value="ECO:0007669"/>
    <property type="project" value="TreeGrafter"/>
</dbReference>
<dbReference type="PANTHER" id="PTHR35970">
    <property type="entry name" value="SODIUM CHANNEL AND CLATHRIN LINKER 1"/>
    <property type="match status" value="1"/>
</dbReference>
<feature type="coiled-coil region" evidence="1">
    <location>
        <begin position="634"/>
        <end position="703"/>
    </location>
</feature>
<dbReference type="eggNOG" id="ENOG502T6XQ">
    <property type="taxonomic scope" value="Eukaryota"/>
</dbReference>
<reference evidence="3 4" key="1">
    <citation type="submission" date="2009-11" db="EMBL/GenBank/DDBJ databases">
        <title>Annotation of Allomyces macrogynus ATCC 38327.</title>
        <authorList>
            <consortium name="The Broad Institute Genome Sequencing Platform"/>
            <person name="Russ C."/>
            <person name="Cuomo C."/>
            <person name="Burger G."/>
            <person name="Gray M.W."/>
            <person name="Holland P.W.H."/>
            <person name="King N."/>
            <person name="Lang F.B.F."/>
            <person name="Roger A.J."/>
            <person name="Ruiz-Trillo I."/>
            <person name="Young S.K."/>
            <person name="Zeng Q."/>
            <person name="Gargeya S."/>
            <person name="Fitzgerald M."/>
            <person name="Haas B."/>
            <person name="Abouelleil A."/>
            <person name="Alvarado L."/>
            <person name="Arachchi H.M."/>
            <person name="Berlin A."/>
            <person name="Chapman S.B."/>
            <person name="Gearin G."/>
            <person name="Goldberg J."/>
            <person name="Griggs A."/>
            <person name="Gujja S."/>
            <person name="Hansen M."/>
            <person name="Heiman D."/>
            <person name="Howarth C."/>
            <person name="Larimer J."/>
            <person name="Lui A."/>
            <person name="MacDonald P.J.P."/>
            <person name="McCowen C."/>
            <person name="Montmayeur A."/>
            <person name="Murphy C."/>
            <person name="Neiman D."/>
            <person name="Pearson M."/>
            <person name="Priest M."/>
            <person name="Roberts A."/>
            <person name="Saif S."/>
            <person name="Shea T."/>
            <person name="Sisk P."/>
            <person name="Stolte C."/>
            <person name="Sykes S."/>
            <person name="Wortman J."/>
            <person name="Nusbaum C."/>
            <person name="Birren B."/>
        </authorList>
    </citation>
    <scope>NUCLEOTIDE SEQUENCE [LARGE SCALE GENOMIC DNA]</scope>
    <source>
        <strain evidence="3 4">ATCC 38327</strain>
    </source>
</reference>
<dbReference type="PANTHER" id="PTHR35970:SF1">
    <property type="entry name" value="SODIUM CHANNEL AND CLATHRIN LINKER 1"/>
    <property type="match status" value="1"/>
</dbReference>
<dbReference type="VEuPathDB" id="FungiDB:AMAG_13840"/>
<feature type="compositionally biased region" description="Pro residues" evidence="2">
    <location>
        <begin position="50"/>
        <end position="63"/>
    </location>
</feature>
<evidence type="ECO:0000256" key="1">
    <source>
        <dbReference type="SAM" id="Coils"/>
    </source>
</evidence>
<dbReference type="OMA" id="HERVKEM"/>
<sequence>MPSMIMTDYRDDATDDLLTPPSRAPLATFWTQPRPQFEVIPVEEPASPVKQPPRTPSPAPALVPPRDLPKPAHSDEPEVPKKDATEDVAFLKALVGRLNSELARCKEEKKFMGEKTNLSEFLASGEASWLWDTDSLTPLLGCFDELVTTLLARLADPEEKVAIQQNQQLRKEVQTLRHDLQSAHQHLAQSTKAQQSLHTQVQLLKDAKADLESQLADAMTDVRDLESERDHLADSLRRRDVDAHKLSTRVKDLQSALHAVTARFQDTLAELETAANSNKAMVAAVRAKDDEVVQLVAQAQSTAAQVKELMEQHQKMHEAVESLEGRVKDGQAREDAYLLQLKNADERAEGLRIDRDRLAAALDESSKQVDELRKLVDEVMASSVAKREFTKVKTEAETEVARLTAELVALTSTHATTMNQLERALRDKRTVDEELRAVQRNAPNEHARMHGVIEELSAKLRACERERNNLMFQQSVLQESLERANVKSEQDRQSAAEDLQHLTRRATKAEALIEDLRVDNAKISAKHADALKAMEELGAQKERVERQAQSNVAQLTRKYEAQNKELRQELDRVTAQLKTVSDDLRSSITKAHEQQTRWKAEHDKLAHDYETLVSTLRTKLSDALVSKDEAVRDLRSDKAARQKLHRELQEAKATMAALQQKYRDAALHNEELSFKLQDAVRAQVEMRREKRALQRRMDRIVRKESAFDLADLDLVDDETGSAPRTPAAGLRDLPGRLYVVS</sequence>
<gene>
    <name evidence="3" type="ORF">AMAG_13840</name>
</gene>
<keyword evidence="4" id="KW-1185">Reference proteome</keyword>
<reference evidence="4" key="2">
    <citation type="submission" date="2009-11" db="EMBL/GenBank/DDBJ databases">
        <title>The Genome Sequence of Allomyces macrogynus strain ATCC 38327.</title>
        <authorList>
            <consortium name="The Broad Institute Genome Sequencing Platform"/>
            <person name="Russ C."/>
            <person name="Cuomo C."/>
            <person name="Shea T."/>
            <person name="Young S.K."/>
            <person name="Zeng Q."/>
            <person name="Koehrsen M."/>
            <person name="Haas B."/>
            <person name="Borodovsky M."/>
            <person name="Guigo R."/>
            <person name="Alvarado L."/>
            <person name="Berlin A."/>
            <person name="Borenstein D."/>
            <person name="Chen Z."/>
            <person name="Engels R."/>
            <person name="Freedman E."/>
            <person name="Gellesch M."/>
            <person name="Goldberg J."/>
            <person name="Griggs A."/>
            <person name="Gujja S."/>
            <person name="Heiman D."/>
            <person name="Hepburn T."/>
            <person name="Howarth C."/>
            <person name="Jen D."/>
            <person name="Larson L."/>
            <person name="Lewis B."/>
            <person name="Mehta T."/>
            <person name="Park D."/>
            <person name="Pearson M."/>
            <person name="Roberts A."/>
            <person name="Saif S."/>
            <person name="Shenoy N."/>
            <person name="Sisk P."/>
            <person name="Stolte C."/>
            <person name="Sykes S."/>
            <person name="Walk T."/>
            <person name="White J."/>
            <person name="Yandava C."/>
            <person name="Burger G."/>
            <person name="Gray M.W."/>
            <person name="Holland P.W.H."/>
            <person name="King N."/>
            <person name="Lang F.B.F."/>
            <person name="Roger A.J."/>
            <person name="Ruiz-Trillo I."/>
            <person name="Lander E."/>
            <person name="Nusbaum C."/>
        </authorList>
    </citation>
    <scope>NUCLEOTIDE SEQUENCE [LARGE SCALE GENOMIC DNA]</scope>
    <source>
        <strain evidence="4">ATCC 38327</strain>
    </source>
</reference>
<accession>A0A0L0T2V3</accession>
<evidence type="ECO:0000313" key="4">
    <source>
        <dbReference type="Proteomes" id="UP000054350"/>
    </source>
</evidence>
<dbReference type="Proteomes" id="UP000054350">
    <property type="component" value="Unassembled WGS sequence"/>
</dbReference>
<dbReference type="OrthoDB" id="551053at2759"/>
<evidence type="ECO:0000256" key="2">
    <source>
        <dbReference type="SAM" id="MobiDB-lite"/>
    </source>
</evidence>
<dbReference type="EMBL" id="GG745359">
    <property type="protein sequence ID" value="KNE68965.1"/>
    <property type="molecule type" value="Genomic_DNA"/>
</dbReference>
<feature type="compositionally biased region" description="Basic and acidic residues" evidence="2">
    <location>
        <begin position="67"/>
        <end position="84"/>
    </location>
</feature>
<protein>
    <submittedName>
        <fullName evidence="3">Uncharacterized protein</fullName>
    </submittedName>
</protein>
<dbReference type="AlphaFoldDB" id="A0A0L0T2V3"/>
<dbReference type="STRING" id="578462.A0A0L0T2V3"/>
<evidence type="ECO:0000313" key="3">
    <source>
        <dbReference type="EMBL" id="KNE68965.1"/>
    </source>
</evidence>
<dbReference type="InterPro" id="IPR038911">
    <property type="entry name" value="SCLT1"/>
</dbReference>
<feature type="region of interest" description="Disordered" evidence="2">
    <location>
        <begin position="1"/>
        <end position="84"/>
    </location>
</feature>
<organism evidence="3 4">
    <name type="scientific">Allomyces macrogynus (strain ATCC 38327)</name>
    <name type="common">Allomyces javanicus var. macrogynus</name>
    <dbReference type="NCBI Taxonomy" id="578462"/>
    <lineage>
        <taxon>Eukaryota</taxon>
        <taxon>Fungi</taxon>
        <taxon>Fungi incertae sedis</taxon>
        <taxon>Blastocladiomycota</taxon>
        <taxon>Blastocladiomycetes</taxon>
        <taxon>Blastocladiales</taxon>
        <taxon>Blastocladiaceae</taxon>
        <taxon>Allomyces</taxon>
    </lineage>
</organism>
<keyword evidence="1" id="KW-0175">Coiled coil</keyword>
<feature type="coiled-coil region" evidence="1">
    <location>
        <begin position="292"/>
        <end position="583"/>
    </location>
</feature>
<dbReference type="GO" id="GO:0060271">
    <property type="term" value="P:cilium assembly"/>
    <property type="evidence" value="ECO:0007669"/>
    <property type="project" value="TreeGrafter"/>
</dbReference>